<dbReference type="Pfam" id="PF23238">
    <property type="entry name" value="DUF7068"/>
    <property type="match status" value="1"/>
</dbReference>
<dbReference type="SUPFAM" id="SSF48371">
    <property type="entry name" value="ARM repeat"/>
    <property type="match status" value="1"/>
</dbReference>
<dbReference type="Gene3D" id="3.40.50.300">
    <property type="entry name" value="P-loop containing nucleotide triphosphate hydrolases"/>
    <property type="match status" value="1"/>
</dbReference>
<dbReference type="InterPro" id="IPR011989">
    <property type="entry name" value="ARM-like"/>
</dbReference>
<sequence>MLAATIRSSRATSALKAFYTEGKRLSIERISGQILPMSHCYINLAVVKRSREVDENHQSFSLMSRLKVQANKDTDIIALPSLFEPRTGPSQTPSVPKRILIEGRAGVGKTTLCKKIVYDHLHHQMWSHLFDWVLWVPLRKLRRRSETAVAYNLENLFYDEYFSQQPDGKDLARALWQAVEDPSRSNRVLFLLDGLDEISRELDKDMPMHGFVSHLLKQPQAIITTRPRPSDPIDLGTVDLELETIGFLPDQVKNYINHPEIVPDGGIAREIESFLHKHTLMQSLMRIPIQLDALCFSWERDLLDGRPQTMTSIYQAIVLKLWRKDILQLGIRDDQGMPLTEGKVKDIFETDIEDYIFDEIHLIEGLAFHGLTNDIIEFRLKDRESFYRLFKRNGEKLPRAGDRVLRKVSFLRTSDATLQRHEQSFHFLHLTFQEFFAARYFVRHWLQDKPLPCFRAGQQSTKGSLMAPRLFLQAKKHDSHYNIYWRFVAGLLQNCWQSNAASGELVRDFFDQLDREPRDMVGPAHQRLTMHCLSEVAPANDDEVLSELRLALEERLLQWVELECKLSPWPKMVAEMECPSRIIITLLGPGYERYHEQILQTLDRGTDTTHVLEAASLLLKTNAPVPVRRAAAALLKNSPAMITTEIETFLVRDLHHQDSDLSRATASALFQKFLSRNAIQDLVPLLRHPNPHIRMDSFNALEAAVDLPENVIQNLMLLFGDDEIVYPSGTPGPILAPQNKFSESTILSLGTLLKDKLGCVRYRAAAALKVKKTLPGWIIHDLVQLLEDEYSRVRSAACKALCAQGSLPKDILFDMISVLSKKADFTIYGCLDEKIEHAIEILRSQFLPDDTRHALSLLLKAEASSTRFAAGWALGSQGNLSDEALNSMAQLLEEANINWEKLDRTVWFFEQQKSLRQVVQRALHLHLKSPDSRARRFAAGELGEWVPLSDEILHDLVLCLEDPETSWSAEIAVQKQSPIPDKIIQSLHDLLMDKDAEVRDCAAAALMKQKELPSELLPSLVHVLRHSRDRHVCHATEWLRRQRHLPDDITKALVMLLDDERQVVKDRSMEVLLEQSHLAENVLHDIAMLRFYPPIEYEYVWGSWLASRSDFPPKTVKALAALLENDEPSRVKEVEIVLRAQGSFYPIVPTLSRQALKNLFRCWIPLAFDEQICCFFEKDKLIIDGPKGRFELDFESGQQREQFIQVILQLQMDLGFPTAGTNSDGQSPVPSRVNRKRSAESAGFAMQSE</sequence>
<reference evidence="2 3" key="1">
    <citation type="submission" date="2020-01" db="EMBL/GenBank/DDBJ databases">
        <title>Aspergillus terreus IFO 6365 whole genome shotgun sequence.</title>
        <authorList>
            <person name="Kanamasa S."/>
            <person name="Takahashi H."/>
        </authorList>
    </citation>
    <scope>NUCLEOTIDE SEQUENCE [LARGE SCALE GENOMIC DNA]</scope>
    <source>
        <strain evidence="2 3">IFO 6365</strain>
    </source>
</reference>
<dbReference type="InterPro" id="IPR007111">
    <property type="entry name" value="NACHT_NTPase"/>
</dbReference>
<dbReference type="PANTHER" id="PTHR46844:SF1">
    <property type="entry name" value="SLR5058 PROTEIN"/>
    <property type="match status" value="1"/>
</dbReference>
<dbReference type="EMBL" id="BLJY01000005">
    <property type="protein sequence ID" value="GFF15883.1"/>
    <property type="molecule type" value="Genomic_DNA"/>
</dbReference>
<comment type="caution">
    <text evidence="2">The sequence shown here is derived from an EMBL/GenBank/DDBJ whole genome shotgun (WGS) entry which is preliminary data.</text>
</comment>
<dbReference type="OrthoDB" id="427518at2759"/>
<keyword evidence="3" id="KW-1185">Reference proteome</keyword>
<dbReference type="Pfam" id="PF05729">
    <property type="entry name" value="NACHT"/>
    <property type="match status" value="1"/>
</dbReference>
<gene>
    <name evidence="2" type="ORF">ATEIFO6365_0005007300</name>
</gene>
<evidence type="ECO:0000313" key="3">
    <source>
        <dbReference type="Proteomes" id="UP000452235"/>
    </source>
</evidence>
<evidence type="ECO:0000313" key="2">
    <source>
        <dbReference type="EMBL" id="GFF15883.1"/>
    </source>
</evidence>
<feature type="region of interest" description="Disordered" evidence="1">
    <location>
        <begin position="1219"/>
        <end position="1249"/>
    </location>
</feature>
<dbReference type="InterPro" id="IPR055496">
    <property type="entry name" value="DUF7068"/>
</dbReference>
<organism evidence="2 3">
    <name type="scientific">Aspergillus terreus</name>
    <dbReference type="NCBI Taxonomy" id="33178"/>
    <lineage>
        <taxon>Eukaryota</taxon>
        <taxon>Fungi</taxon>
        <taxon>Dikarya</taxon>
        <taxon>Ascomycota</taxon>
        <taxon>Pezizomycotina</taxon>
        <taxon>Eurotiomycetes</taxon>
        <taxon>Eurotiomycetidae</taxon>
        <taxon>Eurotiales</taxon>
        <taxon>Aspergillaceae</taxon>
        <taxon>Aspergillus</taxon>
        <taxon>Aspergillus subgen. Circumdati</taxon>
    </lineage>
</organism>
<dbReference type="Proteomes" id="UP000452235">
    <property type="component" value="Unassembled WGS sequence"/>
</dbReference>
<dbReference type="InterPro" id="IPR016024">
    <property type="entry name" value="ARM-type_fold"/>
</dbReference>
<dbReference type="Gene3D" id="1.25.10.10">
    <property type="entry name" value="Leucine-rich Repeat Variant"/>
    <property type="match status" value="2"/>
</dbReference>
<dbReference type="SUPFAM" id="SSF52540">
    <property type="entry name" value="P-loop containing nucleoside triphosphate hydrolases"/>
    <property type="match status" value="1"/>
</dbReference>
<feature type="compositionally biased region" description="Polar residues" evidence="1">
    <location>
        <begin position="1219"/>
        <end position="1229"/>
    </location>
</feature>
<dbReference type="PANTHER" id="PTHR46844">
    <property type="entry name" value="SLR5058 PROTEIN"/>
    <property type="match status" value="1"/>
</dbReference>
<proteinExistence type="predicted"/>
<evidence type="ECO:0000256" key="1">
    <source>
        <dbReference type="SAM" id="MobiDB-lite"/>
    </source>
</evidence>
<name>A0A5M3Z0A5_ASPTE</name>
<dbReference type="InterPro" id="IPR027417">
    <property type="entry name" value="P-loop_NTPase"/>
</dbReference>
<dbReference type="VEuPathDB" id="FungiDB:ATEG_05017"/>
<protein>
    <submittedName>
        <fullName evidence="2">Peptidase C14</fullName>
    </submittedName>
</protein>
<dbReference type="PROSITE" id="PS50837">
    <property type="entry name" value="NACHT"/>
    <property type="match status" value="1"/>
</dbReference>
<accession>A0A5M3Z0A5</accession>
<dbReference type="AlphaFoldDB" id="A0A5M3Z0A5"/>